<comment type="similarity">
    <text evidence="2 4">Belongs to the bacterial solute-binding protein 3 family.</text>
</comment>
<evidence type="ECO:0000313" key="8">
    <source>
        <dbReference type="Proteomes" id="UP000191905"/>
    </source>
</evidence>
<feature type="chain" id="PRO_5013274855" description="Solute-binding protein family 3/N-terminal domain-containing protein" evidence="5">
    <location>
        <begin position="26"/>
        <end position="259"/>
    </location>
</feature>
<dbReference type="InterPro" id="IPR001638">
    <property type="entry name" value="Solute-binding_3/MltF_N"/>
</dbReference>
<dbReference type="InterPro" id="IPR018313">
    <property type="entry name" value="SBP_3_CS"/>
</dbReference>
<dbReference type="SUPFAM" id="SSF53850">
    <property type="entry name" value="Periplasmic binding protein-like II"/>
    <property type="match status" value="1"/>
</dbReference>
<evidence type="ECO:0000256" key="1">
    <source>
        <dbReference type="ARBA" id="ARBA00004196"/>
    </source>
</evidence>
<comment type="subcellular location">
    <subcellularLocation>
        <location evidence="1">Cell envelope</location>
    </subcellularLocation>
</comment>
<evidence type="ECO:0000256" key="5">
    <source>
        <dbReference type="SAM" id="SignalP"/>
    </source>
</evidence>
<keyword evidence="8" id="KW-1185">Reference proteome</keyword>
<name>A0A1V8RU67_9HYPH</name>
<feature type="domain" description="Solute-binding protein family 3/N-terminal" evidence="6">
    <location>
        <begin position="29"/>
        <end position="254"/>
    </location>
</feature>
<dbReference type="Pfam" id="PF00497">
    <property type="entry name" value="SBP_bac_3"/>
    <property type="match status" value="1"/>
</dbReference>
<evidence type="ECO:0000256" key="2">
    <source>
        <dbReference type="ARBA" id="ARBA00010333"/>
    </source>
</evidence>
<evidence type="ECO:0000313" key="7">
    <source>
        <dbReference type="EMBL" id="OQM76741.1"/>
    </source>
</evidence>
<dbReference type="PROSITE" id="PS01039">
    <property type="entry name" value="SBP_BACTERIAL_3"/>
    <property type="match status" value="1"/>
</dbReference>
<sequence>MKSVNHYKVLLTTALLSLSVTSAMAEQRTLKIGTDGLYPPFSVVDNAGKVTGLDIEIGNAICAKLDAKCEWTAQDFEGLIPAVQNGRYDMVIASHSITDERKKAVDMIKYYNNSASFLVPKNSDGSDLSPDAFAGKSVGAQIGTVHASYLEKNFSDSTLKFYPSQIEAYADLKAGRIDAVMGDTPTLYTWVQNEGKDCCKVSEAKISGPAVGDGAGIVIKKGNEPLHSEVQKAVDLMWSNGEFDALWAKYFPFRIGNDK</sequence>
<evidence type="ECO:0000256" key="4">
    <source>
        <dbReference type="RuleBase" id="RU003744"/>
    </source>
</evidence>
<protein>
    <recommendedName>
        <fullName evidence="6">Solute-binding protein family 3/N-terminal domain-containing protein</fullName>
    </recommendedName>
</protein>
<dbReference type="SMART" id="SM00062">
    <property type="entry name" value="PBPb"/>
    <property type="match status" value="1"/>
</dbReference>
<evidence type="ECO:0000259" key="6">
    <source>
        <dbReference type="SMART" id="SM00062"/>
    </source>
</evidence>
<dbReference type="Gene3D" id="3.40.190.10">
    <property type="entry name" value="Periplasmic binding protein-like II"/>
    <property type="match status" value="2"/>
</dbReference>
<dbReference type="GO" id="GO:0030313">
    <property type="term" value="C:cell envelope"/>
    <property type="evidence" value="ECO:0007669"/>
    <property type="project" value="UniProtKB-SubCell"/>
</dbReference>
<dbReference type="EMBL" id="MDET01000005">
    <property type="protein sequence ID" value="OQM76741.1"/>
    <property type="molecule type" value="Genomic_DNA"/>
</dbReference>
<organism evidence="7 8">
    <name type="scientific">Manganibacter manganicus</name>
    <dbReference type="NCBI Taxonomy" id="1873176"/>
    <lineage>
        <taxon>Bacteria</taxon>
        <taxon>Pseudomonadati</taxon>
        <taxon>Pseudomonadota</taxon>
        <taxon>Alphaproteobacteria</taxon>
        <taxon>Hyphomicrobiales</taxon>
        <taxon>Phyllobacteriaceae</taxon>
        <taxon>Manganibacter</taxon>
    </lineage>
</organism>
<comment type="caution">
    <text evidence="7">The sequence shown here is derived from an EMBL/GenBank/DDBJ whole genome shotgun (WGS) entry which is preliminary data.</text>
</comment>
<dbReference type="AlphaFoldDB" id="A0A1V8RU67"/>
<accession>A0A1V8RU67</accession>
<reference evidence="7 8" key="1">
    <citation type="journal article" date="2016" name="Int. J. Syst. Evol. Microbiol.">
        <title>Pseudaminobacter manganicus sp. nov., isolated from sludge of a manganese mine.</title>
        <authorList>
            <person name="Li J."/>
            <person name="Huang J."/>
            <person name="Liao S."/>
            <person name="Wang G."/>
        </authorList>
    </citation>
    <scope>NUCLEOTIDE SEQUENCE [LARGE SCALE GENOMIC DNA]</scope>
    <source>
        <strain evidence="7 8">JH-7</strain>
    </source>
</reference>
<dbReference type="PANTHER" id="PTHR35936">
    <property type="entry name" value="MEMBRANE-BOUND LYTIC MUREIN TRANSGLYCOSYLASE F"/>
    <property type="match status" value="1"/>
</dbReference>
<feature type="signal peptide" evidence="5">
    <location>
        <begin position="1"/>
        <end position="25"/>
    </location>
</feature>
<dbReference type="STRING" id="1873176.BFN67_12590"/>
<proteinExistence type="inferred from homology"/>
<evidence type="ECO:0000256" key="3">
    <source>
        <dbReference type="ARBA" id="ARBA00022729"/>
    </source>
</evidence>
<keyword evidence="3 5" id="KW-0732">Signal</keyword>
<gene>
    <name evidence="7" type="ORF">BFN67_12590</name>
</gene>
<dbReference type="Proteomes" id="UP000191905">
    <property type="component" value="Unassembled WGS sequence"/>
</dbReference>
<dbReference type="PANTHER" id="PTHR35936:SF17">
    <property type="entry name" value="ARGININE-BINDING EXTRACELLULAR PROTEIN ARTP"/>
    <property type="match status" value="1"/>
</dbReference>